<evidence type="ECO:0000313" key="3">
    <source>
        <dbReference type="Proteomes" id="UP001595993"/>
    </source>
</evidence>
<proteinExistence type="predicted"/>
<keyword evidence="3" id="KW-1185">Reference proteome</keyword>
<evidence type="ECO:0000313" key="2">
    <source>
        <dbReference type="EMBL" id="MFC4612841.1"/>
    </source>
</evidence>
<organism evidence="2 3">
    <name type="scientific">Streptomyces maoxianensis</name>
    <dbReference type="NCBI Taxonomy" id="1459942"/>
    <lineage>
        <taxon>Bacteria</taxon>
        <taxon>Bacillati</taxon>
        <taxon>Actinomycetota</taxon>
        <taxon>Actinomycetes</taxon>
        <taxon>Kitasatosporales</taxon>
        <taxon>Streptomycetaceae</taxon>
        <taxon>Streptomyces</taxon>
    </lineage>
</organism>
<reference evidence="3" key="1">
    <citation type="journal article" date="2019" name="Int. J. Syst. Evol. Microbiol.">
        <title>The Global Catalogue of Microorganisms (GCM) 10K type strain sequencing project: providing services to taxonomists for standard genome sequencing and annotation.</title>
        <authorList>
            <consortium name="The Broad Institute Genomics Platform"/>
            <consortium name="The Broad Institute Genome Sequencing Center for Infectious Disease"/>
            <person name="Wu L."/>
            <person name="Ma J."/>
        </authorList>
    </citation>
    <scope>NUCLEOTIDE SEQUENCE [LARGE SCALE GENOMIC DNA]</scope>
    <source>
        <strain evidence="3">CGMCC 4.7139</strain>
    </source>
</reference>
<name>A0ABV9GIH5_9ACTN</name>
<dbReference type="RefSeq" id="WP_381203311.1">
    <property type="nucleotide sequence ID" value="NZ_JBHSFE010000038.1"/>
</dbReference>
<evidence type="ECO:0000256" key="1">
    <source>
        <dbReference type="ARBA" id="ARBA00023002"/>
    </source>
</evidence>
<keyword evidence="1" id="KW-0560">Oxidoreductase</keyword>
<comment type="caution">
    <text evidence="2">The sequence shown here is derived from an EMBL/GenBank/DDBJ whole genome shotgun (WGS) entry which is preliminary data.</text>
</comment>
<dbReference type="InterPro" id="IPR042204">
    <property type="entry name" value="2Fe-2S-bd_N"/>
</dbReference>
<dbReference type="EMBL" id="JBHSFE010000038">
    <property type="protein sequence ID" value="MFC4612841.1"/>
    <property type="molecule type" value="Genomic_DNA"/>
</dbReference>
<dbReference type="Pfam" id="PF13510">
    <property type="entry name" value="Fer2_4"/>
    <property type="match status" value="1"/>
</dbReference>
<sequence length="106" mass="11267">MDRAQDRPLDLVRARPGPSFTVTVDGRPVDALEGQSVAAVLWSAGTVAWRVTRDGSPRGAFCGIGVCFDCLITVNDRPNRRACLVAAAPGDVIRTQRGAGHDDLAH</sequence>
<dbReference type="InterPro" id="IPR036010">
    <property type="entry name" value="2Fe-2S_ferredoxin-like_sf"/>
</dbReference>
<accession>A0ABV9GIH5</accession>
<protein>
    <submittedName>
        <fullName evidence="2">(2Fe-2S)-binding protein</fullName>
    </submittedName>
</protein>
<dbReference type="Proteomes" id="UP001595993">
    <property type="component" value="Unassembled WGS sequence"/>
</dbReference>
<dbReference type="Gene3D" id="3.10.20.440">
    <property type="entry name" value="2Fe-2S iron-sulphur cluster binding domain, sarcosine oxidase, alpha subunit, N-terminal domain"/>
    <property type="match status" value="1"/>
</dbReference>
<dbReference type="SUPFAM" id="SSF54292">
    <property type="entry name" value="2Fe-2S ferredoxin-like"/>
    <property type="match status" value="1"/>
</dbReference>
<gene>
    <name evidence="2" type="ORF">ACFO9E_34600</name>
</gene>